<dbReference type="KEGG" id="hro:HELRODRAFT_184756"/>
<sequence length="119" mass="12604">MVFGVNFDSAAMLVLVQCGEASTGTGFKKENDTVVISFNLDSVANLVLVQVSKKKLRCEAVASASLKKENVTVGMTVDFEGGAKRRCEAIASASLKKENVTVGMTVDFEGGAKRLLVQV</sequence>
<dbReference type="AlphaFoldDB" id="T1FLX8"/>
<dbReference type="EnsemblMetazoa" id="HelroT184756">
    <property type="protein sequence ID" value="HelroP184756"/>
    <property type="gene ID" value="HelroG184756"/>
</dbReference>
<dbReference type="HOGENOM" id="CLU_2063994_0_0_1"/>
<proteinExistence type="predicted"/>
<dbReference type="InParanoid" id="T1FLX8"/>
<evidence type="ECO:0000313" key="3">
    <source>
        <dbReference type="Proteomes" id="UP000015101"/>
    </source>
</evidence>
<dbReference type="CTD" id="20209827"/>
<reference evidence="3" key="1">
    <citation type="submission" date="2012-12" db="EMBL/GenBank/DDBJ databases">
        <authorList>
            <person name="Hellsten U."/>
            <person name="Grimwood J."/>
            <person name="Chapman J.A."/>
            <person name="Shapiro H."/>
            <person name="Aerts A."/>
            <person name="Otillar R.P."/>
            <person name="Terry A.Y."/>
            <person name="Boore J.L."/>
            <person name="Simakov O."/>
            <person name="Marletaz F."/>
            <person name="Cho S.-J."/>
            <person name="Edsinger-Gonzales E."/>
            <person name="Havlak P."/>
            <person name="Kuo D.-H."/>
            <person name="Larsson T."/>
            <person name="Lv J."/>
            <person name="Arendt D."/>
            <person name="Savage R."/>
            <person name="Osoegawa K."/>
            <person name="de Jong P."/>
            <person name="Lindberg D.R."/>
            <person name="Seaver E.C."/>
            <person name="Weisblat D.A."/>
            <person name="Putnam N.H."/>
            <person name="Grigoriev I.V."/>
            <person name="Rokhsar D.S."/>
        </authorList>
    </citation>
    <scope>NUCLEOTIDE SEQUENCE</scope>
</reference>
<name>T1FLX8_HELRO</name>
<dbReference type="OrthoDB" id="10337031at2759"/>
<reference evidence="2" key="3">
    <citation type="submission" date="2015-06" db="UniProtKB">
        <authorList>
            <consortium name="EnsemblMetazoa"/>
        </authorList>
    </citation>
    <scope>IDENTIFICATION</scope>
</reference>
<protein>
    <submittedName>
        <fullName evidence="1 2">Uncharacterized protein</fullName>
    </submittedName>
</protein>
<dbReference type="GeneID" id="20209827"/>
<reference evidence="1 3" key="2">
    <citation type="journal article" date="2013" name="Nature">
        <title>Insights into bilaterian evolution from three spiralian genomes.</title>
        <authorList>
            <person name="Simakov O."/>
            <person name="Marletaz F."/>
            <person name="Cho S.J."/>
            <person name="Edsinger-Gonzales E."/>
            <person name="Havlak P."/>
            <person name="Hellsten U."/>
            <person name="Kuo D.H."/>
            <person name="Larsson T."/>
            <person name="Lv J."/>
            <person name="Arendt D."/>
            <person name="Savage R."/>
            <person name="Osoegawa K."/>
            <person name="de Jong P."/>
            <person name="Grimwood J."/>
            <person name="Chapman J.A."/>
            <person name="Shapiro H."/>
            <person name="Aerts A."/>
            <person name="Otillar R.P."/>
            <person name="Terry A.Y."/>
            <person name="Boore J.L."/>
            <person name="Grigoriev I.V."/>
            <person name="Lindberg D.R."/>
            <person name="Seaver E.C."/>
            <person name="Weisblat D.A."/>
            <person name="Putnam N.H."/>
            <person name="Rokhsar D.S."/>
        </authorList>
    </citation>
    <scope>NUCLEOTIDE SEQUENCE</scope>
</reference>
<evidence type="ECO:0000313" key="2">
    <source>
        <dbReference type="EnsemblMetazoa" id="HelroP184756"/>
    </source>
</evidence>
<organism evidence="2 3">
    <name type="scientific">Helobdella robusta</name>
    <name type="common">Californian leech</name>
    <dbReference type="NCBI Taxonomy" id="6412"/>
    <lineage>
        <taxon>Eukaryota</taxon>
        <taxon>Metazoa</taxon>
        <taxon>Spiralia</taxon>
        <taxon>Lophotrochozoa</taxon>
        <taxon>Annelida</taxon>
        <taxon>Clitellata</taxon>
        <taxon>Hirudinea</taxon>
        <taxon>Rhynchobdellida</taxon>
        <taxon>Glossiphoniidae</taxon>
        <taxon>Helobdella</taxon>
    </lineage>
</organism>
<dbReference type="EMBL" id="AMQM01011916">
    <property type="status" value="NOT_ANNOTATED_CDS"/>
    <property type="molecule type" value="Genomic_DNA"/>
</dbReference>
<evidence type="ECO:0000313" key="1">
    <source>
        <dbReference type="EMBL" id="ESO00139.1"/>
    </source>
</evidence>
<dbReference type="Proteomes" id="UP000015101">
    <property type="component" value="Unassembled WGS sequence"/>
</dbReference>
<keyword evidence="3" id="KW-1185">Reference proteome</keyword>
<accession>T1FLX8</accession>
<dbReference type="RefSeq" id="XP_009021763.1">
    <property type="nucleotide sequence ID" value="XM_009023515.1"/>
</dbReference>
<dbReference type="EMBL" id="KB096997">
    <property type="protein sequence ID" value="ESO00139.1"/>
    <property type="molecule type" value="Genomic_DNA"/>
</dbReference>
<gene>
    <name evidence="2" type="primary">20209827</name>
    <name evidence="1" type="ORF">HELRODRAFT_184756</name>
</gene>